<evidence type="ECO:0000313" key="1">
    <source>
        <dbReference type="EMBL" id="PWA63384.1"/>
    </source>
</evidence>
<evidence type="ECO:0000313" key="2">
    <source>
        <dbReference type="Proteomes" id="UP000245207"/>
    </source>
</evidence>
<comment type="caution">
    <text evidence="1">The sequence shown here is derived from an EMBL/GenBank/DDBJ whole genome shotgun (WGS) entry which is preliminary data.</text>
</comment>
<dbReference type="EMBL" id="PKPP01004650">
    <property type="protein sequence ID" value="PWA63384.1"/>
    <property type="molecule type" value="Genomic_DNA"/>
</dbReference>
<name>A0A2U1MQ96_ARTAN</name>
<organism evidence="1 2">
    <name type="scientific">Artemisia annua</name>
    <name type="common">Sweet wormwood</name>
    <dbReference type="NCBI Taxonomy" id="35608"/>
    <lineage>
        <taxon>Eukaryota</taxon>
        <taxon>Viridiplantae</taxon>
        <taxon>Streptophyta</taxon>
        <taxon>Embryophyta</taxon>
        <taxon>Tracheophyta</taxon>
        <taxon>Spermatophyta</taxon>
        <taxon>Magnoliopsida</taxon>
        <taxon>eudicotyledons</taxon>
        <taxon>Gunneridae</taxon>
        <taxon>Pentapetalae</taxon>
        <taxon>asterids</taxon>
        <taxon>campanulids</taxon>
        <taxon>Asterales</taxon>
        <taxon>Asteraceae</taxon>
        <taxon>Asteroideae</taxon>
        <taxon>Anthemideae</taxon>
        <taxon>Artemisiinae</taxon>
        <taxon>Artemisia</taxon>
    </lineage>
</organism>
<proteinExistence type="predicted"/>
<keyword evidence="2" id="KW-1185">Reference proteome</keyword>
<accession>A0A2U1MQ96</accession>
<sequence length="118" mass="12710">MDQGTSSGSSALRLTLAARSDQPAGVYVTELSRTWGERLHHETSYYGDIGEMTLLMQDTTEMTLETNNLPLDVDPSGHPPDVGGLDDQFWLMNCQLRDTVFIGSSGGPSTSVGVSRSS</sequence>
<reference evidence="1 2" key="1">
    <citation type="journal article" date="2018" name="Mol. Plant">
        <title>The genome of Artemisia annua provides insight into the evolution of Asteraceae family and artemisinin biosynthesis.</title>
        <authorList>
            <person name="Shen Q."/>
            <person name="Zhang L."/>
            <person name="Liao Z."/>
            <person name="Wang S."/>
            <person name="Yan T."/>
            <person name="Shi P."/>
            <person name="Liu M."/>
            <person name="Fu X."/>
            <person name="Pan Q."/>
            <person name="Wang Y."/>
            <person name="Lv Z."/>
            <person name="Lu X."/>
            <person name="Zhang F."/>
            <person name="Jiang W."/>
            <person name="Ma Y."/>
            <person name="Chen M."/>
            <person name="Hao X."/>
            <person name="Li L."/>
            <person name="Tang Y."/>
            <person name="Lv G."/>
            <person name="Zhou Y."/>
            <person name="Sun X."/>
            <person name="Brodelius P.E."/>
            <person name="Rose J.K.C."/>
            <person name="Tang K."/>
        </authorList>
    </citation>
    <scope>NUCLEOTIDE SEQUENCE [LARGE SCALE GENOMIC DNA]</scope>
    <source>
        <strain evidence="2">cv. Huhao1</strain>
        <tissue evidence="1">Leaf</tissue>
    </source>
</reference>
<gene>
    <name evidence="1" type="ORF">CTI12_AA349480</name>
</gene>
<protein>
    <submittedName>
        <fullName evidence="1">Uncharacterized protein</fullName>
    </submittedName>
</protein>
<dbReference type="Proteomes" id="UP000245207">
    <property type="component" value="Unassembled WGS sequence"/>
</dbReference>
<dbReference type="AlphaFoldDB" id="A0A2U1MQ96"/>